<accession>A0A2T4BTY1</accession>
<feature type="region of interest" description="Disordered" evidence="1">
    <location>
        <begin position="150"/>
        <end position="173"/>
    </location>
</feature>
<gene>
    <name evidence="2" type="ORF">M440DRAFT_1083234</name>
</gene>
<reference evidence="2 3" key="1">
    <citation type="submission" date="2016-07" db="EMBL/GenBank/DDBJ databases">
        <title>Multiple horizontal gene transfer events from other fungi enriched the ability of initially mycotrophic Trichoderma (Ascomycota) to feed on dead plant biomass.</title>
        <authorList>
            <consortium name="DOE Joint Genome Institute"/>
            <person name="Aerts A."/>
            <person name="Atanasova L."/>
            <person name="Chenthamara K."/>
            <person name="Zhang J."/>
            <person name="Grujic M."/>
            <person name="Henrissat B."/>
            <person name="Kuo A."/>
            <person name="Salamov A."/>
            <person name="Lipzen A."/>
            <person name="Labutti K."/>
            <person name="Barry K."/>
            <person name="Miao Y."/>
            <person name="Rahimi M.J."/>
            <person name="Shen Q."/>
            <person name="Grigoriev I.V."/>
            <person name="Kubicek C.P."/>
            <person name="Druzhinina I.S."/>
        </authorList>
    </citation>
    <scope>NUCLEOTIDE SEQUENCE [LARGE SCALE GENOMIC DNA]</scope>
    <source>
        <strain evidence="2 3">ATCC 18648</strain>
    </source>
</reference>
<dbReference type="AlphaFoldDB" id="A0A2T4BTY1"/>
<dbReference type="EMBL" id="KZ679140">
    <property type="protein sequence ID" value="PTB72770.1"/>
    <property type="molecule type" value="Genomic_DNA"/>
</dbReference>
<name>A0A2T4BTY1_TRILO</name>
<proteinExistence type="predicted"/>
<sequence>MWPIRPEVPSVRLFGTLLQILYLRILHQNKSASITSISTTWRTSSFWRMSSLGKQAFLACICWRWRPVSPSEYDFAAVSFPSFGKLEFFQKVQTRGKSNDICIVRDTEESSTRICFGRQYLQGHLYDNHRPHREKYYLSSVSQRVAWGSRDKDNTHRGTMTEPHTSTTLHPIPRPLERSALPVFSMTSTVSSDTDTGLFSTRTTAIWNKWA</sequence>
<evidence type="ECO:0000313" key="3">
    <source>
        <dbReference type="Proteomes" id="UP000240760"/>
    </source>
</evidence>
<protein>
    <submittedName>
        <fullName evidence="2">Uncharacterized protein</fullName>
    </submittedName>
</protein>
<keyword evidence="3" id="KW-1185">Reference proteome</keyword>
<organism evidence="2 3">
    <name type="scientific">Trichoderma longibrachiatum ATCC 18648</name>
    <dbReference type="NCBI Taxonomy" id="983965"/>
    <lineage>
        <taxon>Eukaryota</taxon>
        <taxon>Fungi</taxon>
        <taxon>Dikarya</taxon>
        <taxon>Ascomycota</taxon>
        <taxon>Pezizomycotina</taxon>
        <taxon>Sordariomycetes</taxon>
        <taxon>Hypocreomycetidae</taxon>
        <taxon>Hypocreales</taxon>
        <taxon>Hypocreaceae</taxon>
        <taxon>Trichoderma</taxon>
    </lineage>
</organism>
<evidence type="ECO:0000256" key="1">
    <source>
        <dbReference type="SAM" id="MobiDB-lite"/>
    </source>
</evidence>
<evidence type="ECO:0000313" key="2">
    <source>
        <dbReference type="EMBL" id="PTB72770.1"/>
    </source>
</evidence>
<dbReference type="Proteomes" id="UP000240760">
    <property type="component" value="Unassembled WGS sequence"/>
</dbReference>